<protein>
    <submittedName>
        <fullName evidence="1">Uncharacterized protein</fullName>
    </submittedName>
</protein>
<evidence type="ECO:0000313" key="2">
    <source>
        <dbReference type="Proteomes" id="UP000614047"/>
    </source>
</evidence>
<dbReference type="EMBL" id="JADOUA010000001">
    <property type="protein sequence ID" value="MBG6092137.1"/>
    <property type="molecule type" value="Genomic_DNA"/>
</dbReference>
<evidence type="ECO:0000313" key="1">
    <source>
        <dbReference type="EMBL" id="MBG6092137.1"/>
    </source>
</evidence>
<gene>
    <name evidence="1" type="ORF">IW256_006250</name>
</gene>
<comment type="caution">
    <text evidence="1">The sequence shown here is derived from an EMBL/GenBank/DDBJ whole genome shotgun (WGS) entry which is preliminary data.</text>
</comment>
<keyword evidence="2" id="KW-1185">Reference proteome</keyword>
<proteinExistence type="predicted"/>
<organism evidence="1 2">
    <name type="scientific">Actinomadura viridis</name>
    <dbReference type="NCBI Taxonomy" id="58110"/>
    <lineage>
        <taxon>Bacteria</taxon>
        <taxon>Bacillati</taxon>
        <taxon>Actinomycetota</taxon>
        <taxon>Actinomycetes</taxon>
        <taxon>Streptosporangiales</taxon>
        <taxon>Thermomonosporaceae</taxon>
        <taxon>Actinomadura</taxon>
    </lineage>
</organism>
<sequence>MRPDRRPGRVDQREIRLRERLETIRTRSAKSNSWRSSARFLARLVNRAGFVSIRAEFTREDINFLAGARDEVIAFADLSVRLLDLHSPRDSGGISSDPEHPLLRCRACMARWPCPTWRAIDEAIEP</sequence>
<dbReference type="RefSeq" id="WP_197014360.1">
    <property type="nucleotide sequence ID" value="NZ_BAABES010000033.1"/>
</dbReference>
<accession>A0A931DMA1</accession>
<dbReference type="Proteomes" id="UP000614047">
    <property type="component" value="Unassembled WGS sequence"/>
</dbReference>
<name>A0A931DMA1_9ACTN</name>
<dbReference type="AlphaFoldDB" id="A0A931DMA1"/>
<reference evidence="1" key="1">
    <citation type="submission" date="2020-11" db="EMBL/GenBank/DDBJ databases">
        <title>Sequencing the genomes of 1000 actinobacteria strains.</title>
        <authorList>
            <person name="Klenk H.-P."/>
        </authorList>
    </citation>
    <scope>NUCLEOTIDE SEQUENCE</scope>
    <source>
        <strain evidence="1">DSM 43175</strain>
    </source>
</reference>